<dbReference type="InterPro" id="IPR002925">
    <property type="entry name" value="Dienelactn_hydro"/>
</dbReference>
<sequence>MATQAAVTSKVIEYDASGTKSKGLLFWDDAVKEKRPGVIVFHEWWGLNDYAKKRAEMLAKEGYVAFCADMYG</sequence>
<dbReference type="Gene3D" id="3.40.50.1820">
    <property type="entry name" value="alpha/beta hydrolase"/>
    <property type="match status" value="1"/>
</dbReference>
<dbReference type="AlphaFoldDB" id="A0A6G2D783"/>
<evidence type="ECO:0000259" key="1">
    <source>
        <dbReference type="Pfam" id="PF01738"/>
    </source>
</evidence>
<dbReference type="GO" id="GO:0016787">
    <property type="term" value="F:hydrolase activity"/>
    <property type="evidence" value="ECO:0007669"/>
    <property type="project" value="UniProtKB-KW"/>
</dbReference>
<reference evidence="2 3" key="1">
    <citation type="submission" date="2019-11" db="EMBL/GenBank/DDBJ databases">
        <title>Growth characteristics of pneumococcus vary with the chemical composition of the capsule and with environmental conditions.</title>
        <authorList>
            <person name="Tothpal A."/>
            <person name="Desobry K."/>
            <person name="Joshi S."/>
            <person name="Wyllie A.L."/>
            <person name="Weinberger D.M."/>
        </authorList>
    </citation>
    <scope>NUCLEOTIDE SEQUENCE [LARGE SCALE GENOMIC DNA]</scope>
    <source>
        <strain evidence="3">pnumococcus22F</strain>
    </source>
</reference>
<dbReference type="EMBL" id="WNHJ01001214">
    <property type="protein sequence ID" value="MTV64678.1"/>
    <property type="molecule type" value="Genomic_DNA"/>
</dbReference>
<feature type="domain" description="Dienelactone hydrolase" evidence="1">
    <location>
        <begin position="29"/>
        <end position="71"/>
    </location>
</feature>
<dbReference type="InterPro" id="IPR050261">
    <property type="entry name" value="FrsA_esterase"/>
</dbReference>
<dbReference type="Pfam" id="PF01738">
    <property type="entry name" value="DLH"/>
    <property type="match status" value="1"/>
</dbReference>
<dbReference type="PANTHER" id="PTHR22946">
    <property type="entry name" value="DIENELACTONE HYDROLASE DOMAIN-CONTAINING PROTEIN-RELATED"/>
    <property type="match status" value="1"/>
</dbReference>
<organism evidence="2 3">
    <name type="scientific">Streptococcus pneumoniae</name>
    <dbReference type="NCBI Taxonomy" id="1313"/>
    <lineage>
        <taxon>Bacteria</taxon>
        <taxon>Bacillati</taxon>
        <taxon>Bacillota</taxon>
        <taxon>Bacilli</taxon>
        <taxon>Lactobacillales</taxon>
        <taxon>Streptococcaceae</taxon>
        <taxon>Streptococcus</taxon>
    </lineage>
</organism>
<dbReference type="SUPFAM" id="SSF53474">
    <property type="entry name" value="alpha/beta-Hydrolases"/>
    <property type="match status" value="1"/>
</dbReference>
<gene>
    <name evidence="2" type="ORF">GM539_15230</name>
</gene>
<proteinExistence type="predicted"/>
<feature type="non-terminal residue" evidence="2">
    <location>
        <position position="72"/>
    </location>
</feature>
<evidence type="ECO:0000313" key="2">
    <source>
        <dbReference type="EMBL" id="MTV64678.1"/>
    </source>
</evidence>
<keyword evidence="2" id="KW-0378">Hydrolase</keyword>
<comment type="caution">
    <text evidence="2">The sequence shown here is derived from an EMBL/GenBank/DDBJ whole genome shotgun (WGS) entry which is preliminary data.</text>
</comment>
<accession>A0A6G2D783</accession>
<dbReference type="InterPro" id="IPR029058">
    <property type="entry name" value="AB_hydrolase_fold"/>
</dbReference>
<name>A0A6G2D783_STREE</name>
<dbReference type="Proteomes" id="UP000474228">
    <property type="component" value="Unassembled WGS sequence"/>
</dbReference>
<dbReference type="PANTHER" id="PTHR22946:SF0">
    <property type="entry name" value="DIENELACTONE HYDROLASE DOMAIN-CONTAINING PROTEIN"/>
    <property type="match status" value="1"/>
</dbReference>
<protein>
    <submittedName>
        <fullName evidence="2">Dienelactone hydrolase family protein</fullName>
    </submittedName>
</protein>
<evidence type="ECO:0000313" key="3">
    <source>
        <dbReference type="Proteomes" id="UP000474228"/>
    </source>
</evidence>